<keyword evidence="1" id="KW-0723">Serine/threonine-protein kinase</keyword>
<comment type="caution">
    <text evidence="3">The sequence shown here is derived from an EMBL/GenBank/DDBJ whole genome shotgun (WGS) entry which is preliminary data.</text>
</comment>
<reference evidence="3 4" key="1">
    <citation type="submission" date="2021-01" db="EMBL/GenBank/DDBJ databases">
        <title>WGS of actinomycetes isolated from Thailand.</title>
        <authorList>
            <person name="Thawai C."/>
        </authorList>
    </citation>
    <scope>NUCLEOTIDE SEQUENCE [LARGE SCALE GENOMIC DNA]</scope>
    <source>
        <strain evidence="3 4">CH5-8</strain>
    </source>
</reference>
<accession>A0ABS1NSN9</accession>
<dbReference type="CDD" id="cd16936">
    <property type="entry name" value="HATPase_RsbW-like"/>
    <property type="match status" value="1"/>
</dbReference>
<keyword evidence="4" id="KW-1185">Reference proteome</keyword>
<proteinExistence type="predicted"/>
<dbReference type="Gene3D" id="3.30.565.10">
    <property type="entry name" value="Histidine kinase-like ATPase, C-terminal domain"/>
    <property type="match status" value="1"/>
</dbReference>
<dbReference type="EMBL" id="JAERRH010000001">
    <property type="protein sequence ID" value="MBL1103116.1"/>
    <property type="molecule type" value="Genomic_DNA"/>
</dbReference>
<dbReference type="InterPro" id="IPR050267">
    <property type="entry name" value="Anti-sigma-factor_SerPK"/>
</dbReference>
<evidence type="ECO:0000313" key="3">
    <source>
        <dbReference type="EMBL" id="MBL1103116.1"/>
    </source>
</evidence>
<evidence type="ECO:0000259" key="2">
    <source>
        <dbReference type="Pfam" id="PF13581"/>
    </source>
</evidence>
<keyword evidence="3" id="KW-0067">ATP-binding</keyword>
<dbReference type="PANTHER" id="PTHR35526">
    <property type="entry name" value="ANTI-SIGMA-F FACTOR RSBW-RELATED"/>
    <property type="match status" value="1"/>
</dbReference>
<name>A0ABS1NSN9_9ACTN</name>
<protein>
    <submittedName>
        <fullName evidence="3">ATP-binding protein</fullName>
    </submittedName>
</protein>
<keyword evidence="1" id="KW-0808">Transferase</keyword>
<evidence type="ECO:0000313" key="4">
    <source>
        <dbReference type="Proteomes" id="UP000621386"/>
    </source>
</evidence>
<dbReference type="Proteomes" id="UP000621386">
    <property type="component" value="Unassembled WGS sequence"/>
</dbReference>
<feature type="domain" description="Histidine kinase/HSP90-like ATPase" evidence="2">
    <location>
        <begin position="22"/>
        <end position="122"/>
    </location>
</feature>
<dbReference type="SUPFAM" id="SSF55874">
    <property type="entry name" value="ATPase domain of HSP90 chaperone/DNA topoisomerase II/histidine kinase"/>
    <property type="match status" value="1"/>
</dbReference>
<organism evidence="3 4">
    <name type="scientific">Streptomyces musisoli</name>
    <dbReference type="NCBI Taxonomy" id="2802280"/>
    <lineage>
        <taxon>Bacteria</taxon>
        <taxon>Bacillati</taxon>
        <taxon>Actinomycetota</taxon>
        <taxon>Actinomycetes</taxon>
        <taxon>Kitasatosporales</taxon>
        <taxon>Streptomycetaceae</taxon>
        <taxon>Streptomyces</taxon>
    </lineage>
</organism>
<sequence>MTMTDDQVRPGRQHPRQSITLASEAASVPTARQILREACTEWGPDQGAAETGALLMSELVTNAIRHGHSHSVRVIAEQPAPDRLRVAVVDKSRHCMPELHHPGPDAFGGRGLLLVDLLSDRWGTDLLPWGKKVWAEILIKADSP</sequence>
<dbReference type="PANTHER" id="PTHR35526:SF3">
    <property type="entry name" value="ANTI-SIGMA-F FACTOR RSBW"/>
    <property type="match status" value="1"/>
</dbReference>
<dbReference type="Pfam" id="PF13581">
    <property type="entry name" value="HATPase_c_2"/>
    <property type="match status" value="1"/>
</dbReference>
<dbReference type="InterPro" id="IPR036890">
    <property type="entry name" value="HATPase_C_sf"/>
</dbReference>
<gene>
    <name evidence="3" type="ORF">JK361_00555</name>
</gene>
<keyword evidence="3" id="KW-0547">Nucleotide-binding</keyword>
<dbReference type="GO" id="GO:0005524">
    <property type="term" value="F:ATP binding"/>
    <property type="evidence" value="ECO:0007669"/>
    <property type="project" value="UniProtKB-KW"/>
</dbReference>
<keyword evidence="1" id="KW-0418">Kinase</keyword>
<evidence type="ECO:0000256" key="1">
    <source>
        <dbReference type="ARBA" id="ARBA00022527"/>
    </source>
</evidence>
<dbReference type="InterPro" id="IPR003594">
    <property type="entry name" value="HATPase_dom"/>
</dbReference>